<dbReference type="Proteomes" id="UP000198362">
    <property type="component" value="Unassembled WGS sequence"/>
</dbReference>
<feature type="region of interest" description="Disordered" evidence="1">
    <location>
        <begin position="21"/>
        <end position="43"/>
    </location>
</feature>
<dbReference type="AlphaFoldDB" id="A0A239G634"/>
<evidence type="ECO:0000313" key="3">
    <source>
        <dbReference type="Proteomes" id="UP000198362"/>
    </source>
</evidence>
<evidence type="ECO:0000313" key="2">
    <source>
        <dbReference type="EMBL" id="SNS64445.1"/>
    </source>
</evidence>
<organism evidence="2 3">
    <name type="scientific">Asanoa hainanensis</name>
    <dbReference type="NCBI Taxonomy" id="560556"/>
    <lineage>
        <taxon>Bacteria</taxon>
        <taxon>Bacillati</taxon>
        <taxon>Actinomycetota</taxon>
        <taxon>Actinomycetes</taxon>
        <taxon>Micromonosporales</taxon>
        <taxon>Micromonosporaceae</taxon>
        <taxon>Asanoa</taxon>
    </lineage>
</organism>
<gene>
    <name evidence="2" type="ORF">SAMN05421812_101241</name>
</gene>
<keyword evidence="3" id="KW-1185">Reference proteome</keyword>
<proteinExistence type="predicted"/>
<sequence>MTADCSSAAFLGEVPLLGAEEGQQRIRPVHEPRPHHSAGRPDKVDAVRVTVATHEKRQPVLGDESPRFQRQRMLVDVHRTRLYVMRRAQGVARISRSASRRV</sequence>
<feature type="compositionally biased region" description="Basic and acidic residues" evidence="1">
    <location>
        <begin position="22"/>
        <end position="43"/>
    </location>
</feature>
<reference evidence="2 3" key="1">
    <citation type="submission" date="2017-06" db="EMBL/GenBank/DDBJ databases">
        <authorList>
            <person name="Kim H.J."/>
            <person name="Triplett B.A."/>
        </authorList>
    </citation>
    <scope>NUCLEOTIDE SEQUENCE [LARGE SCALE GENOMIC DNA]</scope>
    <source>
        <strain evidence="2 3">CGMCC 4.5593</strain>
    </source>
</reference>
<evidence type="ECO:0000256" key="1">
    <source>
        <dbReference type="SAM" id="MobiDB-lite"/>
    </source>
</evidence>
<protein>
    <submittedName>
        <fullName evidence="2">Uncharacterized protein</fullName>
    </submittedName>
</protein>
<accession>A0A239G634</accession>
<name>A0A239G634_9ACTN</name>
<dbReference type="EMBL" id="FZPH01000001">
    <property type="protein sequence ID" value="SNS64445.1"/>
    <property type="molecule type" value="Genomic_DNA"/>
</dbReference>